<organism evidence="1 2">
    <name type="scientific">Mariniplasma anaerobium</name>
    <dbReference type="NCBI Taxonomy" id="2735436"/>
    <lineage>
        <taxon>Bacteria</taxon>
        <taxon>Bacillati</taxon>
        <taxon>Mycoplasmatota</taxon>
        <taxon>Mollicutes</taxon>
        <taxon>Acholeplasmatales</taxon>
        <taxon>Acholeplasmataceae</taxon>
        <taxon>Mariniplasma</taxon>
    </lineage>
</organism>
<gene>
    <name evidence="1" type="ORF">MPAN_001930</name>
</gene>
<dbReference type="AlphaFoldDB" id="A0A7U9TJH2"/>
<name>A0A7U9TJH2_9MOLU</name>
<dbReference type="RefSeq" id="WP_176239166.1">
    <property type="nucleotide sequence ID" value="NZ_AP024412.1"/>
</dbReference>
<sequence>MKKLFEKKPMVYYTFVLAVVSIACGVVIGGVNYLTAPVIADNLLEAKVEAFETVLEGIVSFEEIELTDDYPSSIQSVNMAYDAKITDSSKQLIGYIYEAYNTNKFGDMTVVVSVGLDGKVLGATFVAIEQSLNVPATRTNLSLYIGSDITDLTPSGDILAGATYSLATLNEMLVDIATAHNLAASETIAVNPFNKNQNELKFIISEVA</sequence>
<dbReference type="PROSITE" id="PS51257">
    <property type="entry name" value="PROKAR_LIPOPROTEIN"/>
    <property type="match status" value="1"/>
</dbReference>
<dbReference type="Proteomes" id="UP000620133">
    <property type="component" value="Chromosome"/>
</dbReference>
<proteinExistence type="predicted"/>
<protein>
    <submittedName>
        <fullName evidence="1">Uncharacterized protein</fullName>
    </submittedName>
</protein>
<accession>A0A7U9TJH2</accession>
<evidence type="ECO:0000313" key="2">
    <source>
        <dbReference type="Proteomes" id="UP000620133"/>
    </source>
</evidence>
<dbReference type="KEGG" id="manr:MPAN_001930"/>
<reference evidence="1" key="1">
    <citation type="submission" date="2021-01" db="EMBL/GenBank/DDBJ databases">
        <title>Draft genome sequence of Acholeplasmataceae bacterium strain Mahy22.</title>
        <authorList>
            <person name="Watanabe M."/>
            <person name="Kojima H."/>
            <person name="Fukui M."/>
        </authorList>
    </citation>
    <scope>NUCLEOTIDE SEQUENCE</scope>
    <source>
        <strain evidence="1">Mahy22</strain>
    </source>
</reference>
<evidence type="ECO:0000313" key="1">
    <source>
        <dbReference type="EMBL" id="BCR35300.1"/>
    </source>
</evidence>
<keyword evidence="2" id="KW-1185">Reference proteome</keyword>
<dbReference type="EMBL" id="AP024412">
    <property type="protein sequence ID" value="BCR35300.1"/>
    <property type="molecule type" value="Genomic_DNA"/>
</dbReference>